<dbReference type="PANTHER" id="PTHR43201">
    <property type="entry name" value="ACYL-COA SYNTHETASE"/>
    <property type="match status" value="1"/>
</dbReference>
<gene>
    <name evidence="3" type="ORF">PV04_00174</name>
</gene>
<dbReference type="SUPFAM" id="SSF56801">
    <property type="entry name" value="Acetyl-CoA synthetase-like"/>
    <property type="match status" value="1"/>
</dbReference>
<dbReference type="InterPro" id="IPR025110">
    <property type="entry name" value="AMP-bd_C"/>
</dbReference>
<evidence type="ECO:0000313" key="4">
    <source>
        <dbReference type="Proteomes" id="UP000054266"/>
    </source>
</evidence>
<dbReference type="PROSITE" id="PS00455">
    <property type="entry name" value="AMP_BINDING"/>
    <property type="match status" value="1"/>
</dbReference>
<reference evidence="3 4" key="1">
    <citation type="submission" date="2015-01" db="EMBL/GenBank/DDBJ databases">
        <title>The Genome Sequence of Capronia semiimmersa CBS27337.</title>
        <authorList>
            <consortium name="The Broad Institute Genomics Platform"/>
            <person name="Cuomo C."/>
            <person name="de Hoog S."/>
            <person name="Gorbushina A."/>
            <person name="Stielow B."/>
            <person name="Teixiera M."/>
            <person name="Abouelleil A."/>
            <person name="Chapman S.B."/>
            <person name="Priest M."/>
            <person name="Young S.K."/>
            <person name="Wortman J."/>
            <person name="Nusbaum C."/>
            <person name="Birren B."/>
        </authorList>
    </citation>
    <scope>NUCLEOTIDE SEQUENCE [LARGE SCALE GENOMIC DNA]</scope>
    <source>
        <strain evidence="3 4">CBS 27337</strain>
    </source>
</reference>
<dbReference type="GO" id="GO:0006631">
    <property type="term" value="P:fatty acid metabolic process"/>
    <property type="evidence" value="ECO:0007669"/>
    <property type="project" value="TreeGrafter"/>
</dbReference>
<dbReference type="EMBL" id="KN846956">
    <property type="protein sequence ID" value="KIW71948.1"/>
    <property type="molecule type" value="Genomic_DNA"/>
</dbReference>
<evidence type="ECO:0000313" key="3">
    <source>
        <dbReference type="EMBL" id="KIW71948.1"/>
    </source>
</evidence>
<evidence type="ECO:0008006" key="5">
    <source>
        <dbReference type="Google" id="ProtNLM"/>
    </source>
</evidence>
<evidence type="ECO:0000259" key="2">
    <source>
        <dbReference type="Pfam" id="PF13193"/>
    </source>
</evidence>
<dbReference type="InterPro" id="IPR000873">
    <property type="entry name" value="AMP-dep_synth/lig_dom"/>
</dbReference>
<keyword evidence="4" id="KW-1185">Reference proteome</keyword>
<dbReference type="Gene3D" id="3.40.50.12780">
    <property type="entry name" value="N-terminal domain of ligase-like"/>
    <property type="match status" value="1"/>
</dbReference>
<dbReference type="Pfam" id="PF00501">
    <property type="entry name" value="AMP-binding"/>
    <property type="match status" value="1"/>
</dbReference>
<protein>
    <recommendedName>
        <fullName evidence="5">AMP-dependent synthetase/ligase domain-containing protein</fullName>
    </recommendedName>
</protein>
<dbReference type="InterPro" id="IPR042099">
    <property type="entry name" value="ANL_N_sf"/>
</dbReference>
<proteinExistence type="predicted"/>
<name>A0A0D2FU22_9EURO</name>
<dbReference type="STRING" id="5601.A0A0D2FU22"/>
<evidence type="ECO:0000259" key="1">
    <source>
        <dbReference type="Pfam" id="PF00501"/>
    </source>
</evidence>
<dbReference type="Pfam" id="PF13193">
    <property type="entry name" value="AMP-binding_C"/>
    <property type="match status" value="1"/>
</dbReference>
<dbReference type="GO" id="GO:0031956">
    <property type="term" value="F:medium-chain fatty acid-CoA ligase activity"/>
    <property type="evidence" value="ECO:0007669"/>
    <property type="project" value="TreeGrafter"/>
</dbReference>
<accession>A0A0D2FU22</accession>
<organism evidence="3 4">
    <name type="scientific">Phialophora macrospora</name>
    <dbReference type="NCBI Taxonomy" id="1851006"/>
    <lineage>
        <taxon>Eukaryota</taxon>
        <taxon>Fungi</taxon>
        <taxon>Dikarya</taxon>
        <taxon>Ascomycota</taxon>
        <taxon>Pezizomycotina</taxon>
        <taxon>Eurotiomycetes</taxon>
        <taxon>Chaetothyriomycetidae</taxon>
        <taxon>Chaetothyriales</taxon>
        <taxon>Herpotrichiellaceae</taxon>
        <taxon>Phialophora</taxon>
    </lineage>
</organism>
<feature type="domain" description="AMP-dependent synthetase/ligase" evidence="1">
    <location>
        <begin position="26"/>
        <end position="407"/>
    </location>
</feature>
<dbReference type="Proteomes" id="UP000054266">
    <property type="component" value="Unassembled WGS sequence"/>
</dbReference>
<dbReference type="PANTHER" id="PTHR43201:SF6">
    <property type="entry name" value="ACYL COA SYNTHETASE (EUROFUNG)"/>
    <property type="match status" value="1"/>
</dbReference>
<dbReference type="InterPro" id="IPR045851">
    <property type="entry name" value="AMP-bd_C_sf"/>
</dbReference>
<sequence length="597" mass="65289">MSPAISVVSGPKTPELWEETLGELIERQAAKYGNHTAATFSWQRNHRLSYKDLSSRSEAVAKSMLARGLAHGDNVAIMAGNCYQYIETFLAAARIGCPFVVLNNTYTAKELVSALKVTSCKLLFIAPKIRLKDLSSHIESVTLELDSLPCVLLANGESRSSTTSNICLYSSFLDEGQSITTAALKHAQTCIRNNDVLNLQFTSGTTGAPKAAMLTHRNIINNARFVGTAMVLTPSDIVCCPPPLFHCFGLVMGFLASFTHGSTIVFPCDQFDASQVLDSLHSQKCTALLGVPTMFIAEIEANRAKKLHIRGVRTGLAAGSSVSPALMKQLEKEFGIQGMLIAYGMTETSPVTFITSLHDSEDRKTKTVGRVLPHTAAKVIDRDGNIVPRGSRGELCTSGYALQKGYFNNPAKTAEVMKQDENGVLWMYTGDECVIDDEGYCSVTGRIKDIIIRGGENIFPLEIETLLCTHPFIAEASVVAIRDAKYGEVVGAFLRGHPQAGCLTPNINPSLNPQHDPRSDKRLNRPSWREINHFVRRSLGSHKAPRYVFWIGDEDVGSEFPKTGSGKIMKHVLMDVGERLVRQGRGGEEEARVKARL</sequence>
<feature type="domain" description="AMP-binding enzyme C-terminal" evidence="2">
    <location>
        <begin position="462"/>
        <end position="567"/>
    </location>
</feature>
<dbReference type="AlphaFoldDB" id="A0A0D2FU22"/>
<dbReference type="Gene3D" id="3.30.300.30">
    <property type="match status" value="1"/>
</dbReference>
<dbReference type="HOGENOM" id="CLU_000022_59_7_1"/>
<dbReference type="InterPro" id="IPR020845">
    <property type="entry name" value="AMP-binding_CS"/>
</dbReference>